<dbReference type="InterPro" id="IPR050640">
    <property type="entry name" value="Bact_2-comp_sensor_kinase"/>
</dbReference>
<evidence type="ECO:0000256" key="1">
    <source>
        <dbReference type="SAM" id="Phobius"/>
    </source>
</evidence>
<proteinExistence type="predicted"/>
<keyword evidence="1" id="KW-0812">Transmembrane</keyword>
<keyword evidence="3" id="KW-0418">Kinase</keyword>
<dbReference type="InterPro" id="IPR010559">
    <property type="entry name" value="Sig_transdc_His_kin_internal"/>
</dbReference>
<dbReference type="GO" id="GO:0016020">
    <property type="term" value="C:membrane"/>
    <property type="evidence" value="ECO:0007669"/>
    <property type="project" value="InterPro"/>
</dbReference>
<dbReference type="Gene3D" id="3.30.565.10">
    <property type="entry name" value="Histidine kinase-like ATPase, C-terminal domain"/>
    <property type="match status" value="1"/>
</dbReference>
<protein>
    <submittedName>
        <fullName evidence="3">Two-component system, sensor histidine kinase YesM</fullName>
    </submittedName>
</protein>
<evidence type="ECO:0000259" key="2">
    <source>
        <dbReference type="SMART" id="SM00387"/>
    </source>
</evidence>
<evidence type="ECO:0000313" key="4">
    <source>
        <dbReference type="Proteomes" id="UP000184386"/>
    </source>
</evidence>
<feature type="transmembrane region" description="Helical" evidence="1">
    <location>
        <begin position="21"/>
        <end position="47"/>
    </location>
</feature>
<gene>
    <name evidence="3" type="ORF">SAMN02745136_03499</name>
</gene>
<dbReference type="InterPro" id="IPR036890">
    <property type="entry name" value="HATPase_C_sf"/>
</dbReference>
<evidence type="ECO:0000313" key="3">
    <source>
        <dbReference type="EMBL" id="SHK84635.1"/>
    </source>
</evidence>
<dbReference type="OrthoDB" id="9809348at2"/>
<dbReference type="Pfam" id="PF02518">
    <property type="entry name" value="HATPase_c"/>
    <property type="match status" value="1"/>
</dbReference>
<name>A0A1M6VTI9_9FIRM</name>
<keyword evidence="1" id="KW-1133">Transmembrane helix</keyword>
<dbReference type="RefSeq" id="WP_073278136.1">
    <property type="nucleotide sequence ID" value="NZ_FRAC01000018.1"/>
</dbReference>
<accession>A0A1M6VTI9</accession>
<keyword evidence="1" id="KW-0472">Membrane</keyword>
<keyword evidence="3" id="KW-0808">Transferase</keyword>
<dbReference type="EMBL" id="FRAC01000018">
    <property type="protein sequence ID" value="SHK84635.1"/>
    <property type="molecule type" value="Genomic_DNA"/>
</dbReference>
<dbReference type="PANTHER" id="PTHR34220">
    <property type="entry name" value="SENSOR HISTIDINE KINASE YPDA"/>
    <property type="match status" value="1"/>
</dbReference>
<dbReference type="Gene3D" id="6.10.340.10">
    <property type="match status" value="1"/>
</dbReference>
<dbReference type="STRING" id="1121322.SAMN02745136_03499"/>
<dbReference type="GO" id="GO:0000155">
    <property type="term" value="F:phosphorelay sensor kinase activity"/>
    <property type="evidence" value="ECO:0007669"/>
    <property type="project" value="InterPro"/>
</dbReference>
<dbReference type="Pfam" id="PF06580">
    <property type="entry name" value="His_kinase"/>
    <property type="match status" value="1"/>
</dbReference>
<sequence>MMKYKQLFHKYIKNYRFNSIFFKNLVSLIPLIIIPIIGIITILFYAYGNIQKNEIKAYNEEYITKLSGDVDRIIKEAGSQLAIIGFNSTTQLFMYTSGNDSVIWSNSSFLTDLIKFPVIGKDYVNSVYLYSPRSGKVVTMSGIVNYDNFTDKACIEEYINHDNIKASQWFALTDMVKKGVKVKQLSVYNNIYLGSLNSGVAVMNLNLTELGKMLAGGNDHFYIIDNEQILYSRNQDEIGKSVEIIPNYKRLLKNEGYFDKETSISLKTSKDTGIKVITYFDFEVYRSKLIGIRNFMFLFVLVMTIIIVILCFVISVRIFNPIKTIMSTIEENKAALFGDDDILNEQNELKYIVNSIKKTINKNRNIEEELTERVRLLKKAQSVALQSQINPHFFNNTLETINWMAIGLFGGENDISNMAGALSSMLRMALENTDTIIPLRDELEHSKLYIEIQKKRYEDKFNIVWDMPEELLDCKTIKIVLQPIIENAIYHGIKPLTNKGMITVSGRIIAGDVEITVKDNGLGISPSEVYGLNQSMKSEVIKESRHIGLINVNQRLKLYFGEEYGLKIESIQNIKTEVIMKFPVIK</sequence>
<organism evidence="3 4">
    <name type="scientific">Anaerocolumna jejuensis DSM 15929</name>
    <dbReference type="NCBI Taxonomy" id="1121322"/>
    <lineage>
        <taxon>Bacteria</taxon>
        <taxon>Bacillati</taxon>
        <taxon>Bacillota</taxon>
        <taxon>Clostridia</taxon>
        <taxon>Lachnospirales</taxon>
        <taxon>Lachnospiraceae</taxon>
        <taxon>Anaerocolumna</taxon>
    </lineage>
</organism>
<dbReference type="InterPro" id="IPR003594">
    <property type="entry name" value="HATPase_dom"/>
</dbReference>
<keyword evidence="4" id="KW-1185">Reference proteome</keyword>
<dbReference type="SUPFAM" id="SSF55874">
    <property type="entry name" value="ATPase domain of HSP90 chaperone/DNA topoisomerase II/histidine kinase"/>
    <property type="match status" value="1"/>
</dbReference>
<dbReference type="SMART" id="SM00387">
    <property type="entry name" value="HATPase_c"/>
    <property type="match status" value="1"/>
</dbReference>
<reference evidence="3 4" key="1">
    <citation type="submission" date="2016-11" db="EMBL/GenBank/DDBJ databases">
        <authorList>
            <person name="Jaros S."/>
            <person name="Januszkiewicz K."/>
            <person name="Wedrychowicz H."/>
        </authorList>
    </citation>
    <scope>NUCLEOTIDE SEQUENCE [LARGE SCALE GENOMIC DNA]</scope>
    <source>
        <strain evidence="3 4">DSM 15929</strain>
    </source>
</reference>
<dbReference type="AlphaFoldDB" id="A0A1M6VTI9"/>
<feature type="domain" description="Histidine kinase/HSP90-like ATPase" evidence="2">
    <location>
        <begin position="476"/>
        <end position="586"/>
    </location>
</feature>
<feature type="transmembrane region" description="Helical" evidence="1">
    <location>
        <begin position="295"/>
        <end position="319"/>
    </location>
</feature>
<dbReference type="PANTHER" id="PTHR34220:SF7">
    <property type="entry name" value="SENSOR HISTIDINE KINASE YPDA"/>
    <property type="match status" value="1"/>
</dbReference>
<dbReference type="Proteomes" id="UP000184386">
    <property type="component" value="Unassembled WGS sequence"/>
</dbReference>